<dbReference type="EMBL" id="LUCH01000512">
    <property type="protein sequence ID" value="KAF5404953.1"/>
    <property type="molecule type" value="Genomic_DNA"/>
</dbReference>
<dbReference type="OrthoDB" id="1418352at2759"/>
<dbReference type="GO" id="GO:0000502">
    <property type="term" value="C:proteasome complex"/>
    <property type="evidence" value="ECO:0007669"/>
    <property type="project" value="UniProtKB-KW"/>
</dbReference>
<dbReference type="Proteomes" id="UP000748531">
    <property type="component" value="Unassembled WGS sequence"/>
</dbReference>
<dbReference type="AlphaFoldDB" id="A0A8J4TDZ2"/>
<dbReference type="Gene3D" id="1.25.40.570">
    <property type="match status" value="1"/>
</dbReference>
<comment type="caution">
    <text evidence="2">The sequence shown here is derived from an EMBL/GenBank/DDBJ whole genome shotgun (WGS) entry which is preliminary data.</text>
</comment>
<feature type="domain" description="26S proteasome regulatory subunit Rpn6 N-terminal" evidence="1">
    <location>
        <begin position="38"/>
        <end position="149"/>
    </location>
</feature>
<reference evidence="2" key="1">
    <citation type="submission" date="2019-05" db="EMBL/GenBank/DDBJ databases">
        <title>Annotation for the trematode Paragonimus heterotremus.</title>
        <authorList>
            <person name="Choi Y.-J."/>
        </authorList>
    </citation>
    <scope>NUCLEOTIDE SEQUENCE</scope>
    <source>
        <strain evidence="2">LC</strain>
    </source>
</reference>
<dbReference type="PANTHER" id="PTHR10678">
    <property type="entry name" value="26S PROTEASOME NON-ATPASE REGULATORY SUBUNIT 11/COP9 SIGNALOSOME COMPLEX SUBUNIT 2"/>
    <property type="match status" value="1"/>
</dbReference>
<dbReference type="InterPro" id="IPR040773">
    <property type="entry name" value="Rpn6_N"/>
</dbReference>
<gene>
    <name evidence="2" type="ORF">PHET_01637</name>
</gene>
<protein>
    <submittedName>
        <fullName evidence="2">26S proteasome regulatory complex component</fullName>
    </submittedName>
</protein>
<keyword evidence="2" id="KW-0647">Proteasome</keyword>
<evidence type="ECO:0000259" key="1">
    <source>
        <dbReference type="Pfam" id="PF18055"/>
    </source>
</evidence>
<keyword evidence="3" id="KW-1185">Reference proteome</keyword>
<name>A0A8J4TDZ2_9TREM</name>
<accession>A0A8J4TDZ2</accession>
<evidence type="ECO:0000313" key="3">
    <source>
        <dbReference type="Proteomes" id="UP000748531"/>
    </source>
</evidence>
<dbReference type="Pfam" id="PF18055">
    <property type="entry name" value="RPN6_N"/>
    <property type="match status" value="1"/>
</dbReference>
<dbReference type="InterPro" id="IPR050871">
    <property type="entry name" value="26S_Proteasome/COP9_Components"/>
</dbReference>
<evidence type="ECO:0000313" key="2">
    <source>
        <dbReference type="EMBL" id="KAF5404953.1"/>
    </source>
</evidence>
<organism evidence="2 3">
    <name type="scientific">Paragonimus heterotremus</name>
    <dbReference type="NCBI Taxonomy" id="100268"/>
    <lineage>
        <taxon>Eukaryota</taxon>
        <taxon>Metazoa</taxon>
        <taxon>Spiralia</taxon>
        <taxon>Lophotrochozoa</taxon>
        <taxon>Platyhelminthes</taxon>
        <taxon>Trematoda</taxon>
        <taxon>Digenea</taxon>
        <taxon>Plagiorchiida</taxon>
        <taxon>Troglotremata</taxon>
        <taxon>Troglotrematidae</taxon>
        <taxon>Paragonimus</taxon>
    </lineage>
</organism>
<proteinExistence type="predicted"/>
<sequence>MAAADVLKAANNETDLVKRMQIYQNIGWSGCNFVTHLSLVRTDVAESDENAVKAKEQAILELGNMLAKKSDAKGNHLRKHYHDLPLADLIVLTRPFLSQISKAKASRLVRTLVDLFLDLEAGTGHEIDLCRECIDWANQERRVFLRQALETRLMGLLYENGLYEDALKLGSALLRELKKLDDKVLLVEVQLMESQVYYRLGNLQRSRAALTSARTTANGIYCPPRLQASLDLLSGKCEWFIRQ</sequence>